<dbReference type="AlphaFoldDB" id="A0A3P6D5V3"/>
<dbReference type="SUPFAM" id="SSF53098">
    <property type="entry name" value="Ribonuclease H-like"/>
    <property type="match status" value="1"/>
</dbReference>
<dbReference type="InterPro" id="IPR036397">
    <property type="entry name" value="RNaseH_sf"/>
</dbReference>
<dbReference type="GO" id="GO:0004523">
    <property type="term" value="F:RNA-DNA hybrid ribonuclease activity"/>
    <property type="evidence" value="ECO:0007669"/>
    <property type="project" value="InterPro"/>
</dbReference>
<feature type="domain" description="Reverse transcriptase zinc-binding" evidence="3">
    <location>
        <begin position="497"/>
        <end position="588"/>
    </location>
</feature>
<dbReference type="Pfam" id="PF13966">
    <property type="entry name" value="zf-RVT"/>
    <property type="match status" value="1"/>
</dbReference>
<dbReference type="EMBL" id="LR031577">
    <property type="protein sequence ID" value="VDD18311.1"/>
    <property type="molecule type" value="Genomic_DNA"/>
</dbReference>
<dbReference type="Gramene" id="A10p18280.2_BraZ1">
    <property type="protein sequence ID" value="A10p18280.2_BraZ1.CDS"/>
    <property type="gene ID" value="A10g18280.2_BraZ1"/>
</dbReference>
<dbReference type="Proteomes" id="UP000694005">
    <property type="component" value="Chromosome A10"/>
</dbReference>
<dbReference type="InterPro" id="IPR026960">
    <property type="entry name" value="RVT-Znf"/>
</dbReference>
<dbReference type="EMBL" id="LS974626">
    <property type="protein sequence ID" value="CAG7910582.1"/>
    <property type="molecule type" value="Genomic_DNA"/>
</dbReference>
<dbReference type="PANTHER" id="PTHR47074">
    <property type="entry name" value="BNAC02G40300D PROTEIN"/>
    <property type="match status" value="1"/>
</dbReference>
<dbReference type="Gene3D" id="3.60.10.10">
    <property type="entry name" value="Endonuclease/exonuclease/phosphatase"/>
    <property type="match status" value="1"/>
</dbReference>
<dbReference type="InterPro" id="IPR044730">
    <property type="entry name" value="RNase_H-like_dom_plant"/>
</dbReference>
<organism evidence="5">
    <name type="scientific">Brassica campestris</name>
    <name type="common">Field mustard</name>
    <dbReference type="NCBI Taxonomy" id="3711"/>
    <lineage>
        <taxon>Eukaryota</taxon>
        <taxon>Viridiplantae</taxon>
        <taxon>Streptophyta</taxon>
        <taxon>Embryophyta</taxon>
        <taxon>Tracheophyta</taxon>
        <taxon>Spermatophyta</taxon>
        <taxon>Magnoliopsida</taxon>
        <taxon>eudicotyledons</taxon>
        <taxon>Gunneridae</taxon>
        <taxon>Pentapetalae</taxon>
        <taxon>rosids</taxon>
        <taxon>malvids</taxon>
        <taxon>Brassicales</taxon>
        <taxon>Brassicaceae</taxon>
        <taxon>Brassiceae</taxon>
        <taxon>Brassica</taxon>
    </lineage>
</organism>
<accession>A0A3P6D5V3</accession>
<gene>
    <name evidence="5" type="ORF">BRAA10T43824Z</name>
    <name evidence="4" type="ORF">BRAPAZ1V2_A10P18280.2</name>
</gene>
<evidence type="ECO:0000313" key="4">
    <source>
        <dbReference type="EMBL" id="CAG7910582.1"/>
    </source>
</evidence>
<dbReference type="InterPro" id="IPR012337">
    <property type="entry name" value="RNaseH-like_sf"/>
</dbReference>
<dbReference type="GO" id="GO:0003676">
    <property type="term" value="F:nucleic acid binding"/>
    <property type="evidence" value="ECO:0007669"/>
    <property type="project" value="InterPro"/>
</dbReference>
<dbReference type="InterPro" id="IPR002156">
    <property type="entry name" value="RNaseH_domain"/>
</dbReference>
<dbReference type="CDD" id="cd06222">
    <property type="entry name" value="RNase_H_like"/>
    <property type="match status" value="1"/>
</dbReference>
<evidence type="ECO:0000259" key="2">
    <source>
        <dbReference type="Pfam" id="PF13456"/>
    </source>
</evidence>
<reference evidence="5" key="1">
    <citation type="submission" date="2018-11" db="EMBL/GenBank/DDBJ databases">
        <authorList>
            <consortium name="Genoscope - CEA"/>
            <person name="William W."/>
        </authorList>
    </citation>
    <scope>NUCLEOTIDE SEQUENCE</scope>
</reference>
<dbReference type="PANTHER" id="PTHR47074:SF49">
    <property type="entry name" value="POLYNUCLEOTIDYL TRANSFERASE, RIBONUCLEASE H-LIKE SUPERFAMILY PROTEIN"/>
    <property type="match status" value="1"/>
</dbReference>
<feature type="non-terminal residue" evidence="5">
    <location>
        <position position="1"/>
    </location>
</feature>
<protein>
    <submittedName>
        <fullName evidence="4">Uncharacterized protein</fullName>
    </submittedName>
</protein>
<dbReference type="InterPro" id="IPR052929">
    <property type="entry name" value="RNase_H-like_EbsB-rel"/>
</dbReference>
<dbReference type="Gene3D" id="3.30.420.10">
    <property type="entry name" value="Ribonuclease H-like superfamily/Ribonuclease H"/>
    <property type="match status" value="1"/>
</dbReference>
<name>A0A3P6D5V3_BRACM</name>
<sequence length="821" mass="92621">MSDYNKERSPKAFNDRVDRHGNNVRRERNYTRTPFPQRGLSEWRIKPTNLHSVMEQSEQIQDENQRTQRDLPAHKSLHQTQGEKQAEDQVLKELDEATRLYLSCPDPTEAAARKQRVMNGDAKGQREETAAFILNSRSLHSTIPPGMSQEIPNNSKQTKEQIMEDLQEVTKQYLSCTDPIEAAARKQRVLTGDASGLMEETAASILAASEPPSRPLSPWELVLSPQGGDDKEEDTGLDFYYYEVSPLQPPHRVPDQQENLTALEREETLQEFQNKLHNSPTGGRNIGEVQRLREIQKRNSPDIYFLMETKNDMNMIKKTLAWLPLDNFHEVPPNSPGSGGLLLVWKDDIQLTVRSSSKNCIDTLITEKGLTFQMTFVYGEPDHTKRLAVWEEITALQPQMGEPWLLTVGKAIGNGVSTKIWKDSWISLDSELKPFGPIPDHALDLTVADLLTTDMKWNKKRVEELLPQVATEVQLLHPGHANTEDIFIWHPLQSGTYTTKSGYYAASTRKLAPLDETIETFGWIKDVWSAKCSPKMRLFLWSIINEAIPLGEQLQKRGISSDVRCIKCKGSETVMHTFFSCPFAQEVWKLIPLRQEIHLTTDINFKQALVEFRTAVCLPPSGIATTVLPWVLWAIWSTRNLHVFENRMLSPLETATKALTLGREWNNAQQQIQPVKKALPIARRPTGSNGESGAYTICRADAAYDKQSKRAGIAWIFSNGNGTHLSHGSAMLESITSPLVAEAIALRSGLLSAVELEHQKLNAFSDNLTLIRAINNDLQVKEIFGIVKDIQRISSAFVEISFSHLSRSLNVEADRLAKLSL</sequence>
<feature type="compositionally biased region" description="Basic and acidic residues" evidence="1">
    <location>
        <begin position="1"/>
        <end position="30"/>
    </location>
</feature>
<dbReference type="SUPFAM" id="SSF56219">
    <property type="entry name" value="DNase I-like"/>
    <property type="match status" value="1"/>
</dbReference>
<dbReference type="InterPro" id="IPR036691">
    <property type="entry name" value="Endo/exonu/phosph_ase_sf"/>
</dbReference>
<dbReference type="Pfam" id="PF13456">
    <property type="entry name" value="RVT_3"/>
    <property type="match status" value="1"/>
</dbReference>
<evidence type="ECO:0000259" key="3">
    <source>
        <dbReference type="Pfam" id="PF13966"/>
    </source>
</evidence>
<feature type="non-terminal residue" evidence="5">
    <location>
        <position position="821"/>
    </location>
</feature>
<feature type="domain" description="RNase H type-1" evidence="2">
    <location>
        <begin position="700"/>
        <end position="819"/>
    </location>
</feature>
<evidence type="ECO:0000313" key="5">
    <source>
        <dbReference type="EMBL" id="VDD18311.1"/>
    </source>
</evidence>
<evidence type="ECO:0000256" key="1">
    <source>
        <dbReference type="SAM" id="MobiDB-lite"/>
    </source>
</evidence>
<proteinExistence type="predicted"/>
<feature type="region of interest" description="Disordered" evidence="1">
    <location>
        <begin position="1"/>
        <end position="42"/>
    </location>
</feature>